<organism evidence="1 2">
    <name type="scientific">Brachionus plicatilis</name>
    <name type="common">Marine rotifer</name>
    <name type="synonym">Brachionus muelleri</name>
    <dbReference type="NCBI Taxonomy" id="10195"/>
    <lineage>
        <taxon>Eukaryota</taxon>
        <taxon>Metazoa</taxon>
        <taxon>Spiralia</taxon>
        <taxon>Gnathifera</taxon>
        <taxon>Rotifera</taxon>
        <taxon>Eurotatoria</taxon>
        <taxon>Monogononta</taxon>
        <taxon>Pseudotrocha</taxon>
        <taxon>Ploima</taxon>
        <taxon>Brachionidae</taxon>
        <taxon>Brachionus</taxon>
    </lineage>
</organism>
<gene>
    <name evidence="1" type="ORF">BpHYR1_006483</name>
</gene>
<comment type="caution">
    <text evidence="1">The sequence shown here is derived from an EMBL/GenBank/DDBJ whole genome shotgun (WGS) entry which is preliminary data.</text>
</comment>
<evidence type="ECO:0000313" key="1">
    <source>
        <dbReference type="EMBL" id="RNA22994.1"/>
    </source>
</evidence>
<dbReference type="EMBL" id="REGN01003367">
    <property type="protein sequence ID" value="RNA22994.1"/>
    <property type="molecule type" value="Genomic_DNA"/>
</dbReference>
<evidence type="ECO:0000313" key="2">
    <source>
        <dbReference type="Proteomes" id="UP000276133"/>
    </source>
</evidence>
<proteinExistence type="predicted"/>
<dbReference type="AlphaFoldDB" id="A0A3M7RHU1"/>
<accession>A0A3M7RHU1</accession>
<sequence length="115" mass="13507">MFFYKHTNTLFVKKNPMINKGGVMTTVQRHPTVHYDSEQLKLMLKQVQFLCANILTKRSLFDSFLVFKFPSSLDVIPYDNKCSTKMFGMCVYKVCILASCLEAHWSHMYLEFSFK</sequence>
<name>A0A3M7RHU1_BRAPC</name>
<keyword evidence="2" id="KW-1185">Reference proteome</keyword>
<protein>
    <submittedName>
        <fullName evidence="1">Uncharacterized protein</fullName>
    </submittedName>
</protein>
<reference evidence="1 2" key="1">
    <citation type="journal article" date="2018" name="Sci. Rep.">
        <title>Genomic signatures of local adaptation to the degree of environmental predictability in rotifers.</title>
        <authorList>
            <person name="Franch-Gras L."/>
            <person name="Hahn C."/>
            <person name="Garcia-Roger E.M."/>
            <person name="Carmona M.J."/>
            <person name="Serra M."/>
            <person name="Gomez A."/>
        </authorList>
    </citation>
    <scope>NUCLEOTIDE SEQUENCE [LARGE SCALE GENOMIC DNA]</scope>
    <source>
        <strain evidence="1">HYR1</strain>
    </source>
</reference>
<dbReference type="Proteomes" id="UP000276133">
    <property type="component" value="Unassembled WGS sequence"/>
</dbReference>